<evidence type="ECO:0000313" key="2">
    <source>
        <dbReference type="Proteomes" id="UP000321934"/>
    </source>
</evidence>
<dbReference type="EMBL" id="CP029077">
    <property type="protein sequence ID" value="QED23359.1"/>
    <property type="molecule type" value="Genomic_DNA"/>
</dbReference>
<dbReference type="OrthoDB" id="9794826at2"/>
<name>A0A5B8XDB7_9RICK</name>
<reference evidence="1 2" key="1">
    <citation type="journal article" date="2019" name="ISME J.">
        <title>Deianiraea, an extracellular bacterium associated with the ciliate Paramecium, suggests an alternative scenario for the evolution of Rickettsiales.</title>
        <authorList>
            <person name="Castelli M."/>
            <person name="Sabaneyeva E."/>
            <person name="Lanzoni O."/>
            <person name="Lebedeva N."/>
            <person name="Floriano A.M."/>
            <person name="Gaiarsa S."/>
            <person name="Benken K."/>
            <person name="Modeo L."/>
            <person name="Bandi C."/>
            <person name="Potekhin A."/>
            <person name="Sassera D."/>
            <person name="Petroni G."/>
        </authorList>
    </citation>
    <scope>NUCLEOTIDE SEQUENCE [LARGE SCALE GENOMIC DNA]</scope>
    <source>
        <strain evidence="1">CyL4-1</strain>
    </source>
</reference>
<evidence type="ECO:0000313" key="1">
    <source>
        <dbReference type="EMBL" id="QED23359.1"/>
    </source>
</evidence>
<protein>
    <submittedName>
        <fullName evidence="1">Uncharacterized protein</fullName>
    </submittedName>
</protein>
<keyword evidence="2" id="KW-1185">Reference proteome</keyword>
<organism evidence="1 2">
    <name type="scientific">Candidatus Deianiraea vastatrix</name>
    <dbReference type="NCBI Taxonomy" id="2163644"/>
    <lineage>
        <taxon>Bacteria</taxon>
        <taxon>Pseudomonadati</taxon>
        <taxon>Pseudomonadota</taxon>
        <taxon>Alphaproteobacteria</taxon>
        <taxon>Rickettsiales</taxon>
        <taxon>Candidatus Deianiraeaceae</taxon>
        <taxon>Candidatus Deianiraea</taxon>
    </lineage>
</organism>
<sequence>MFNKNEIKTKKYNIFAKNISHFANNIIFTTSSYLGFPKNFIQHWNNAIGSNSQFIKPVKMSLNTKKNEYILHVLINDLAFWSTWKMMESSVVSKIEEILNKKCTIKVDKI</sequence>
<dbReference type="RefSeq" id="WP_161982824.1">
    <property type="nucleotide sequence ID" value="NZ_CP029077.1"/>
</dbReference>
<dbReference type="Proteomes" id="UP000321934">
    <property type="component" value="Chromosome"/>
</dbReference>
<gene>
    <name evidence="1" type="ORF">Deia_00564</name>
</gene>
<proteinExistence type="predicted"/>
<dbReference type="AlphaFoldDB" id="A0A5B8XDB7"/>
<accession>A0A5B8XDB7</accession>